<evidence type="ECO:0000313" key="5">
    <source>
        <dbReference type="EMBL" id="KAF2236104.1"/>
    </source>
</evidence>
<dbReference type="AlphaFoldDB" id="A0A6A6HDA5"/>
<evidence type="ECO:0000256" key="2">
    <source>
        <dbReference type="SAM" id="MobiDB-lite"/>
    </source>
</evidence>
<dbReference type="EMBL" id="ML991787">
    <property type="protein sequence ID" value="KAF2236104.1"/>
    <property type="molecule type" value="Genomic_DNA"/>
</dbReference>
<dbReference type="InterPro" id="IPR056884">
    <property type="entry name" value="NPHP3-like_N"/>
</dbReference>
<reference evidence="5" key="1">
    <citation type="journal article" date="2020" name="Stud. Mycol.">
        <title>101 Dothideomycetes genomes: a test case for predicting lifestyles and emergence of pathogens.</title>
        <authorList>
            <person name="Haridas S."/>
            <person name="Albert R."/>
            <person name="Binder M."/>
            <person name="Bloem J."/>
            <person name="Labutti K."/>
            <person name="Salamov A."/>
            <person name="Andreopoulos B."/>
            <person name="Baker S."/>
            <person name="Barry K."/>
            <person name="Bills G."/>
            <person name="Bluhm B."/>
            <person name="Cannon C."/>
            <person name="Castanera R."/>
            <person name="Culley D."/>
            <person name="Daum C."/>
            <person name="Ezra D."/>
            <person name="Gonzalez J."/>
            <person name="Henrissat B."/>
            <person name="Kuo A."/>
            <person name="Liang C."/>
            <person name="Lipzen A."/>
            <person name="Lutzoni F."/>
            <person name="Magnuson J."/>
            <person name="Mondo S."/>
            <person name="Nolan M."/>
            <person name="Ohm R."/>
            <person name="Pangilinan J."/>
            <person name="Park H.-J."/>
            <person name="Ramirez L."/>
            <person name="Alfaro M."/>
            <person name="Sun H."/>
            <person name="Tritt A."/>
            <person name="Yoshinaga Y."/>
            <person name="Zwiers L.-H."/>
            <person name="Turgeon B."/>
            <person name="Goodwin S."/>
            <person name="Spatafora J."/>
            <person name="Crous P."/>
            <person name="Grigoriev I."/>
        </authorList>
    </citation>
    <scope>NUCLEOTIDE SEQUENCE</scope>
    <source>
        <strain evidence="5">Tuck. ex Michener</strain>
    </source>
</reference>
<dbReference type="Proteomes" id="UP000800092">
    <property type="component" value="Unassembled WGS sequence"/>
</dbReference>
<feature type="region of interest" description="Disordered" evidence="2">
    <location>
        <begin position="111"/>
        <end position="137"/>
    </location>
</feature>
<organism evidence="5 6">
    <name type="scientific">Viridothelium virens</name>
    <name type="common">Speckled blister lichen</name>
    <name type="synonym">Trypethelium virens</name>
    <dbReference type="NCBI Taxonomy" id="1048519"/>
    <lineage>
        <taxon>Eukaryota</taxon>
        <taxon>Fungi</taxon>
        <taxon>Dikarya</taxon>
        <taxon>Ascomycota</taxon>
        <taxon>Pezizomycotina</taxon>
        <taxon>Dothideomycetes</taxon>
        <taxon>Dothideomycetes incertae sedis</taxon>
        <taxon>Trypetheliales</taxon>
        <taxon>Trypetheliaceae</taxon>
        <taxon>Viridothelium</taxon>
    </lineage>
</organism>
<protein>
    <submittedName>
        <fullName evidence="5">Uncharacterized protein</fullName>
    </submittedName>
</protein>
<dbReference type="Gene3D" id="1.25.40.20">
    <property type="entry name" value="Ankyrin repeat-containing domain"/>
    <property type="match status" value="1"/>
</dbReference>
<dbReference type="SUPFAM" id="SSF52540">
    <property type="entry name" value="P-loop containing nucleoside triphosphate hydrolases"/>
    <property type="match status" value="1"/>
</dbReference>
<dbReference type="Pfam" id="PF25053">
    <property type="entry name" value="DUF7791"/>
    <property type="match status" value="1"/>
</dbReference>
<keyword evidence="6" id="KW-1185">Reference proteome</keyword>
<feature type="domain" description="Nephrocystin 3-like N-terminal" evidence="3">
    <location>
        <begin position="341"/>
        <end position="508"/>
    </location>
</feature>
<evidence type="ECO:0000259" key="3">
    <source>
        <dbReference type="Pfam" id="PF24883"/>
    </source>
</evidence>
<dbReference type="PANTHER" id="PTHR10039">
    <property type="entry name" value="AMELOGENIN"/>
    <property type="match status" value="1"/>
</dbReference>
<gene>
    <name evidence="5" type="ORF">EV356DRAFT_531350</name>
</gene>
<dbReference type="InterPro" id="IPR056693">
    <property type="entry name" value="DUF7791"/>
</dbReference>
<accession>A0A6A6HDA5</accession>
<feature type="domain" description="DUF7791" evidence="4">
    <location>
        <begin position="618"/>
        <end position="750"/>
    </location>
</feature>
<dbReference type="Pfam" id="PF24883">
    <property type="entry name" value="NPHP3_N"/>
    <property type="match status" value="1"/>
</dbReference>
<dbReference type="PANTHER" id="PTHR10039:SF5">
    <property type="entry name" value="NACHT DOMAIN-CONTAINING PROTEIN"/>
    <property type="match status" value="1"/>
</dbReference>
<evidence type="ECO:0000256" key="1">
    <source>
        <dbReference type="ARBA" id="ARBA00022737"/>
    </source>
</evidence>
<dbReference type="InterPro" id="IPR027417">
    <property type="entry name" value="P-loop_NTPase"/>
</dbReference>
<evidence type="ECO:0000259" key="4">
    <source>
        <dbReference type="Pfam" id="PF25053"/>
    </source>
</evidence>
<proteinExistence type="predicted"/>
<name>A0A6A6HDA5_VIRVR</name>
<dbReference type="SUPFAM" id="SSF48403">
    <property type="entry name" value="Ankyrin repeat"/>
    <property type="match status" value="1"/>
</dbReference>
<dbReference type="OrthoDB" id="443402at2759"/>
<keyword evidence="1" id="KW-0677">Repeat</keyword>
<dbReference type="Gene3D" id="3.40.50.300">
    <property type="entry name" value="P-loop containing nucleotide triphosphate hydrolases"/>
    <property type="match status" value="1"/>
</dbReference>
<sequence length="1081" mass="122202">MVLDPISALGLAGNIVQFVDYTSGVISKSVEQYRSAVGCSRELIDTELVAQHLRKLAISLEGDPGLNGNGLGVQGRPQLDQTSKELLEASDRRAEVQGRCSLEQISTAVQESAPNGAEMQRRPEFSRTWEGTQKMSGSEAELQQLARSCHKIAAELIDMVNDLKLDPGLRGGKRRIQSLRQALRGAGKEGNIRALERSLATHRSELTLQMAMLTRDTGSSLQRDLRNLQKSIEDMQINRHQSLDGVMQSLKSIERNTDKALGSQELSTLHTCLATTVTTAATVAQLSQEQLVLSSLNFESLPVRQSNIREAHAATFEWIFRAITEPLNKSATDTIEPSKRDITLREWLETPHDGNGIYWITGKAGSGKSTLVKFLNHHPQTEILLRKWAGSNKRLIIASHYFWHAGTQLQKSQEGLLRSLLYEILRECPELIPVICPERWKSTTELKIWSRAELFETLKRLGTQATVSAKFCFLVDGLDEYEGDHSELLELLAHAAAIPNVKLCVSCRPWVVFRAAYDTSNCRLCLQDLTRKDIEIYVRDHLEANEDFLLAKSEDSRYGQFISKVLGKAQGVFLWVFLAVRSLLQGLRSDDTIPTLESRLDELPDELESLFQRMLDGIEKFYKQKSERTFKMALVAPSPFSLMAYSMLDEEDSEDIYRWGLQPLTSRNISKRQKRTRKQINAVTQGLLEVVMNPLPSTVYFAHDVDFLHGTVRDFLLENQRLYCSGTDHGFEVYSFLCLALLGEYKGFPSEACTSSEEHSLLDKVKRICIVAREAEITTKQAQSAVLDELEQSMIKRNHIRLIQPRLPDTDAVRMDGQVLFLCYCVSVGLIEYIKLRICRDPSVLETGNLLGFALEACVLGDFQRGSVEMVQLLLDKGADSNMTFSDSTAFGKFLSNCWKYKYGDERRSQTESFSRHFCRVLDLLLQYGADPNISRKGNTLWGLFLMPSRLLSPTDRDNLFHVIQSFIDHKANPNLPLRGFTIWGCFLNHLAFELPPDEPDEDWAFHCKVFETLLVAGAGWGSLSEIGKIHSDFGKQKAEQLEEIMERVRSKCGKDRKKLGARSNALKKLRARWSRERPHN</sequence>
<evidence type="ECO:0000313" key="6">
    <source>
        <dbReference type="Proteomes" id="UP000800092"/>
    </source>
</evidence>
<dbReference type="InterPro" id="IPR036770">
    <property type="entry name" value="Ankyrin_rpt-contain_sf"/>
</dbReference>